<evidence type="ECO:0000313" key="2">
    <source>
        <dbReference type="Proteomes" id="UP000426857"/>
    </source>
</evidence>
<name>A0A6B8TEE4_9CORY</name>
<proteinExistence type="predicted"/>
<evidence type="ECO:0000313" key="1">
    <source>
        <dbReference type="EMBL" id="QGS35247.1"/>
    </source>
</evidence>
<protein>
    <submittedName>
        <fullName evidence="1">Uncharacterized protein</fullName>
    </submittedName>
</protein>
<dbReference type="RefSeq" id="WP_155870126.1">
    <property type="nucleotide sequence ID" value="NZ_CP046322.1"/>
</dbReference>
<gene>
    <name evidence="1" type="ORF">FOB82_10190</name>
</gene>
<dbReference type="EMBL" id="CP046322">
    <property type="protein sequence ID" value="QGS35247.1"/>
    <property type="molecule type" value="Genomic_DNA"/>
</dbReference>
<sequence>MGETTTARPSLKMIIRALKWSGITVEGITDDGAGARLELGDGTIFNTHILEHMLGNAPRTKWRRIIEDFIKPAIDGMPDFPSIDEVDLLKNTYSRLVWELPAEFGPDAYTYSRKFGPFHEVLQMKMGRHLAYLSDDTVAGRDLDLLYDAARKNTELLHCDVDIMTHPETGAMLWSFKGDSNLVASKLPFVPDAIRKVIGGVRGESRWGDSLGHGLLFAIPNRHEILATGLAEPSDLAAIELLMKLSADAADPTGMPGVWFMHWGGGETEIEAVTYGPRPITGKLRLSDGAFREAILQLEDEMGYKED</sequence>
<dbReference type="Proteomes" id="UP000426857">
    <property type="component" value="Chromosome"/>
</dbReference>
<dbReference type="AlphaFoldDB" id="A0A6B8TEE4"/>
<reference evidence="1 2" key="1">
    <citation type="submission" date="2019-11" db="EMBL/GenBank/DDBJ databases">
        <title>FDA dAtabase for Regulatory Grade micrObial Sequences (FDA-ARGOS): Supporting development and validation of Infectious Disease Dx tests.</title>
        <authorList>
            <person name="Kerrigan L."/>
            <person name="Long C."/>
            <person name="Tallon L."/>
            <person name="Sadzewicz L."/>
            <person name="Vavikolanu K."/>
            <person name="Mehta A."/>
            <person name="Aluvathingal J."/>
            <person name="Nadendla S."/>
            <person name="Yan Y."/>
            <person name="Sichtig H."/>
        </authorList>
    </citation>
    <scope>NUCLEOTIDE SEQUENCE [LARGE SCALE GENOMIC DNA]</scope>
    <source>
        <strain evidence="1 2">FDAARGOS_674</strain>
    </source>
</reference>
<accession>A0A6B8TEE4</accession>
<dbReference type="KEGG" id="cxe:FOB82_10190"/>
<organism evidence="1 2">
    <name type="scientific">Corynebacterium xerosis</name>
    <dbReference type="NCBI Taxonomy" id="1725"/>
    <lineage>
        <taxon>Bacteria</taxon>
        <taxon>Bacillati</taxon>
        <taxon>Actinomycetota</taxon>
        <taxon>Actinomycetes</taxon>
        <taxon>Mycobacteriales</taxon>
        <taxon>Corynebacteriaceae</taxon>
        <taxon>Corynebacterium</taxon>
    </lineage>
</organism>